<dbReference type="InterPro" id="IPR028082">
    <property type="entry name" value="Peripla_BP_I"/>
</dbReference>
<dbReference type="EMBL" id="JBHTBR010000005">
    <property type="protein sequence ID" value="MFC7292628.1"/>
    <property type="molecule type" value="Genomic_DNA"/>
</dbReference>
<reference evidence="7" key="1">
    <citation type="journal article" date="2019" name="Int. J. Syst. Evol. Microbiol.">
        <title>The Global Catalogue of Microorganisms (GCM) 10K type strain sequencing project: providing services to taxonomists for standard genome sequencing and annotation.</title>
        <authorList>
            <consortium name="The Broad Institute Genomics Platform"/>
            <consortium name="The Broad Institute Genome Sequencing Center for Infectious Disease"/>
            <person name="Wu L."/>
            <person name="Ma J."/>
        </authorList>
    </citation>
    <scope>NUCLEOTIDE SEQUENCE [LARGE SCALE GENOMIC DNA]</scope>
    <source>
        <strain evidence="7">CCUG 51308</strain>
    </source>
</reference>
<dbReference type="InterPro" id="IPR046335">
    <property type="entry name" value="LacI/GalR-like_sensor"/>
</dbReference>
<feature type="domain" description="HTH lacI-type" evidence="5">
    <location>
        <begin position="2"/>
        <end position="56"/>
    </location>
</feature>
<keyword evidence="1" id="KW-0678">Repressor</keyword>
<keyword evidence="4" id="KW-0804">Transcription</keyword>
<dbReference type="InterPro" id="IPR010982">
    <property type="entry name" value="Lambda_DNA-bd_dom_sf"/>
</dbReference>
<evidence type="ECO:0000256" key="4">
    <source>
        <dbReference type="ARBA" id="ARBA00023163"/>
    </source>
</evidence>
<accession>A0ABW2IN79</accession>
<dbReference type="RefSeq" id="WP_382168208.1">
    <property type="nucleotide sequence ID" value="NZ_JBHTBR010000005.1"/>
</dbReference>
<dbReference type="Pfam" id="PF13377">
    <property type="entry name" value="Peripla_BP_3"/>
    <property type="match status" value="1"/>
</dbReference>
<dbReference type="SUPFAM" id="SSF47413">
    <property type="entry name" value="lambda repressor-like DNA-binding domains"/>
    <property type="match status" value="1"/>
</dbReference>
<evidence type="ECO:0000256" key="1">
    <source>
        <dbReference type="ARBA" id="ARBA00022491"/>
    </source>
</evidence>
<dbReference type="Proteomes" id="UP001596492">
    <property type="component" value="Unassembled WGS sequence"/>
</dbReference>
<dbReference type="PANTHER" id="PTHR30146">
    <property type="entry name" value="LACI-RELATED TRANSCRIPTIONAL REPRESSOR"/>
    <property type="match status" value="1"/>
</dbReference>
<dbReference type="GO" id="GO:0003677">
    <property type="term" value="F:DNA binding"/>
    <property type="evidence" value="ECO:0007669"/>
    <property type="project" value="UniProtKB-KW"/>
</dbReference>
<dbReference type="Pfam" id="PF00356">
    <property type="entry name" value="LacI"/>
    <property type="match status" value="1"/>
</dbReference>
<keyword evidence="7" id="KW-1185">Reference proteome</keyword>
<protein>
    <submittedName>
        <fullName evidence="6">LacI family DNA-binding transcriptional regulator</fullName>
    </submittedName>
</protein>
<evidence type="ECO:0000256" key="2">
    <source>
        <dbReference type="ARBA" id="ARBA00023015"/>
    </source>
</evidence>
<dbReference type="Gene3D" id="1.10.260.40">
    <property type="entry name" value="lambda repressor-like DNA-binding domains"/>
    <property type="match status" value="1"/>
</dbReference>
<dbReference type="PANTHER" id="PTHR30146:SF151">
    <property type="entry name" value="HTH-TYPE TRANSCRIPTIONAL REPRESSOR CYTR"/>
    <property type="match status" value="1"/>
</dbReference>
<comment type="caution">
    <text evidence="6">The sequence shown here is derived from an EMBL/GenBank/DDBJ whole genome shotgun (WGS) entry which is preliminary data.</text>
</comment>
<dbReference type="InterPro" id="IPR000843">
    <property type="entry name" value="HTH_LacI"/>
</dbReference>
<name>A0ABW2IN79_9PROT</name>
<dbReference type="CDD" id="cd06284">
    <property type="entry name" value="PBP1_LacI-like"/>
    <property type="match status" value="1"/>
</dbReference>
<evidence type="ECO:0000313" key="6">
    <source>
        <dbReference type="EMBL" id="MFC7292628.1"/>
    </source>
</evidence>
<evidence type="ECO:0000259" key="5">
    <source>
        <dbReference type="PROSITE" id="PS50932"/>
    </source>
</evidence>
<sequence>MAGIKDVATLAGVSVATVSRTINEPDKVTEQTRITVQKAIKKLNYHPNVLARDFRTRRTSRIIVLVPDISNTFFSNVIRGIQRQAKGLKYAVLLGETRNDKGIEREYASMVLSRQADGIIQFSPSNPFLDLAKDNDPLTDFWVNACECISDTTTPKIRIDNTKAMETIANQVLEMGHKKISVLLGPADSPLTISRLSGVYAALEKKKIDPKSLTKIEGDFSARSGTQAALDLLKIKTKPTAVLCFNDEMAFGLIHGLKQSGLSIPEDMSVTGFDDIELAQYCDPPLSTISQPAMQIGSTAMTALHKKINGKFNSDLEHILPADLIVRSSIAAPRQRQIS</sequence>
<dbReference type="SMART" id="SM00354">
    <property type="entry name" value="HTH_LACI"/>
    <property type="match status" value="1"/>
</dbReference>
<dbReference type="CDD" id="cd01392">
    <property type="entry name" value="HTH_LacI"/>
    <property type="match status" value="1"/>
</dbReference>
<dbReference type="PROSITE" id="PS50932">
    <property type="entry name" value="HTH_LACI_2"/>
    <property type="match status" value="1"/>
</dbReference>
<evidence type="ECO:0000256" key="3">
    <source>
        <dbReference type="ARBA" id="ARBA00023125"/>
    </source>
</evidence>
<evidence type="ECO:0000313" key="7">
    <source>
        <dbReference type="Proteomes" id="UP001596492"/>
    </source>
</evidence>
<keyword evidence="2" id="KW-0805">Transcription regulation</keyword>
<keyword evidence="3 6" id="KW-0238">DNA-binding</keyword>
<dbReference type="Gene3D" id="3.40.50.2300">
    <property type="match status" value="2"/>
</dbReference>
<proteinExistence type="predicted"/>
<gene>
    <name evidence="6" type="ORF">ACFQS8_13435</name>
</gene>
<organism evidence="6 7">
    <name type="scientific">Hirschia litorea</name>
    <dbReference type="NCBI Taxonomy" id="1199156"/>
    <lineage>
        <taxon>Bacteria</taxon>
        <taxon>Pseudomonadati</taxon>
        <taxon>Pseudomonadota</taxon>
        <taxon>Alphaproteobacteria</taxon>
        <taxon>Hyphomonadales</taxon>
        <taxon>Hyphomonadaceae</taxon>
        <taxon>Hirschia</taxon>
    </lineage>
</organism>
<dbReference type="SUPFAM" id="SSF53822">
    <property type="entry name" value="Periplasmic binding protein-like I"/>
    <property type="match status" value="1"/>
</dbReference>